<feature type="region of interest" description="Disordered" evidence="1">
    <location>
        <begin position="432"/>
        <end position="511"/>
    </location>
</feature>
<reference evidence="3" key="1">
    <citation type="submission" date="2014-11" db="EMBL/GenBank/DDBJ databases">
        <authorList>
            <person name="Otto D Thomas"/>
            <person name="Naeem Raeece"/>
        </authorList>
    </citation>
    <scope>NUCLEOTIDE SEQUENCE</scope>
</reference>
<feature type="signal peptide" evidence="2">
    <location>
        <begin position="1"/>
        <end position="26"/>
    </location>
</feature>
<name>A0A0G4H322_9ALVE</name>
<proteinExistence type="predicted"/>
<keyword evidence="2" id="KW-0732">Signal</keyword>
<evidence type="ECO:0000256" key="1">
    <source>
        <dbReference type="SAM" id="MobiDB-lite"/>
    </source>
</evidence>
<evidence type="ECO:0000313" key="3">
    <source>
        <dbReference type="EMBL" id="CEM37982.1"/>
    </source>
</evidence>
<dbReference type="Gene3D" id="2.160.20.120">
    <property type="match status" value="1"/>
</dbReference>
<sequence>MFVRYPSVVRHLVALFVSSLVLSCVAERLDAIDLSSLEEAIADTPLSAWIYSDLCFGSFVVKRGLTLHAFASMSDNAPEELSVSIEHQISQGTQKGMQPAALLRPVLSGLPSEWSDGHLTVTLEMPESLPIASVESAQSGPVFVESVAFAADMRVVSMGGPISVKMSEDEVTHSSASVLSGGNGAVCVEGMKAESALVVNRGNAGVSLLGGALGSLSVGNLGNGQVAACRAPANEVEVSSLAFGSVSVAVRSSLEVSRPPGMTLGGLPGSVPVGYVRAQGGEVGPSESLVLGPQLQRIPGGAREMTHEDCESRASPATTCLSLSDLGGGTQRFSSGMCGRPTNVNAPAVPPSSEGPQPPVQAVPIPSSPSLIAEEVVPESEEEVESGDTPATIGTTQRGVGVDGEGFDGGSFPFQQIPSVVDRQRPAVVSPVEAPPLGVVPEPSTGRGESGQVVSPDEAPPLAVLPPSSETTTTTTPSPSPSETDDSSPTPAPTAPPSEQIEERSAASPRAGSPSFLWALLLSLSLCMASSLADRQQR</sequence>
<evidence type="ECO:0000256" key="2">
    <source>
        <dbReference type="SAM" id="SignalP"/>
    </source>
</evidence>
<feature type="chain" id="PRO_5005191366" evidence="2">
    <location>
        <begin position="27"/>
        <end position="538"/>
    </location>
</feature>
<organism evidence="3">
    <name type="scientific">Chromera velia CCMP2878</name>
    <dbReference type="NCBI Taxonomy" id="1169474"/>
    <lineage>
        <taxon>Eukaryota</taxon>
        <taxon>Sar</taxon>
        <taxon>Alveolata</taxon>
        <taxon>Colpodellida</taxon>
        <taxon>Chromeraceae</taxon>
        <taxon>Chromera</taxon>
    </lineage>
</organism>
<feature type="region of interest" description="Disordered" evidence="1">
    <location>
        <begin position="376"/>
        <end position="415"/>
    </location>
</feature>
<feature type="compositionally biased region" description="Acidic residues" evidence="1">
    <location>
        <begin position="376"/>
        <end position="386"/>
    </location>
</feature>
<feature type="compositionally biased region" description="Low complexity" evidence="1">
    <location>
        <begin position="466"/>
        <end position="477"/>
    </location>
</feature>
<dbReference type="VEuPathDB" id="CryptoDB:Cvel_5610"/>
<dbReference type="EMBL" id="CDMZ01001820">
    <property type="protein sequence ID" value="CEM37982.1"/>
    <property type="molecule type" value="Genomic_DNA"/>
</dbReference>
<protein>
    <submittedName>
        <fullName evidence="3">Uncharacterized protein</fullName>
    </submittedName>
</protein>
<gene>
    <name evidence="3" type="ORF">Cvel_5610</name>
</gene>
<dbReference type="PROSITE" id="PS51257">
    <property type="entry name" value="PROKAR_LIPOPROTEIN"/>
    <property type="match status" value="1"/>
</dbReference>
<accession>A0A0G4H322</accession>
<dbReference type="AlphaFoldDB" id="A0A0G4H322"/>